<gene>
    <name evidence="1" type="ORF">NQ317_013270</name>
</gene>
<keyword evidence="2" id="KW-1185">Reference proteome</keyword>
<evidence type="ECO:0000313" key="1">
    <source>
        <dbReference type="EMBL" id="KAJ8963565.1"/>
    </source>
</evidence>
<dbReference type="Proteomes" id="UP001162164">
    <property type="component" value="Unassembled WGS sequence"/>
</dbReference>
<accession>A0ABQ9ISR2</accession>
<evidence type="ECO:0008006" key="3">
    <source>
        <dbReference type="Google" id="ProtNLM"/>
    </source>
</evidence>
<evidence type="ECO:0000313" key="2">
    <source>
        <dbReference type="Proteomes" id="UP001162164"/>
    </source>
</evidence>
<name>A0ABQ9ISR2_9CUCU</name>
<organism evidence="1 2">
    <name type="scientific">Molorchus minor</name>
    <dbReference type="NCBI Taxonomy" id="1323400"/>
    <lineage>
        <taxon>Eukaryota</taxon>
        <taxon>Metazoa</taxon>
        <taxon>Ecdysozoa</taxon>
        <taxon>Arthropoda</taxon>
        <taxon>Hexapoda</taxon>
        <taxon>Insecta</taxon>
        <taxon>Pterygota</taxon>
        <taxon>Neoptera</taxon>
        <taxon>Endopterygota</taxon>
        <taxon>Coleoptera</taxon>
        <taxon>Polyphaga</taxon>
        <taxon>Cucujiformia</taxon>
        <taxon>Chrysomeloidea</taxon>
        <taxon>Cerambycidae</taxon>
        <taxon>Lamiinae</taxon>
        <taxon>Monochamini</taxon>
        <taxon>Molorchus</taxon>
    </lineage>
</organism>
<proteinExistence type="predicted"/>
<sequence length="214" mass="24941">MCDLHSDFDDIPSDIEEAAINAVCSLIPYDLGYEKFEKWREEKKVKHVNEKVLLAYFEGKKNLKASTLWTHCSMLRTELSLKKGIDIKTYNSLIAFLKRQSNGYHAKKSSFLTEVDDNNFLLAKVVLVVGIAGACRKSQLTFLRVEDVTDMRRRMFVIREFVITPGDIEEVNFVDIIRKYRNLRPKNNKHNRFFVRDRNYTGVQSVGINIIDQR</sequence>
<reference evidence="1" key="1">
    <citation type="journal article" date="2023" name="Insect Mol. Biol.">
        <title>Genome sequencing provides insights into the evolution of gene families encoding plant cell wall-degrading enzymes in longhorned beetles.</title>
        <authorList>
            <person name="Shin N.R."/>
            <person name="Okamura Y."/>
            <person name="Kirsch R."/>
            <person name="Pauchet Y."/>
        </authorList>
    </citation>
    <scope>NUCLEOTIDE SEQUENCE</scope>
    <source>
        <strain evidence="1">MMC_N1</strain>
    </source>
</reference>
<protein>
    <recommendedName>
        <fullName evidence="3">Tyr recombinase domain-containing protein</fullName>
    </recommendedName>
</protein>
<dbReference type="EMBL" id="JAPWTJ010003034">
    <property type="protein sequence ID" value="KAJ8963565.1"/>
    <property type="molecule type" value="Genomic_DNA"/>
</dbReference>
<comment type="caution">
    <text evidence="1">The sequence shown here is derived from an EMBL/GenBank/DDBJ whole genome shotgun (WGS) entry which is preliminary data.</text>
</comment>